<gene>
    <name evidence="2" type="ORF">Tco_1043662</name>
</gene>
<dbReference type="InterPro" id="IPR000953">
    <property type="entry name" value="Chromo/chromo_shadow_dom"/>
</dbReference>
<dbReference type="PANTHER" id="PTHR46148:SF60">
    <property type="entry name" value="CHROMO DOMAIN-CONTAINING PROTEIN"/>
    <property type="match status" value="1"/>
</dbReference>
<comment type="caution">
    <text evidence="2">The sequence shown here is derived from an EMBL/GenBank/DDBJ whole genome shotgun (WGS) entry which is preliminary data.</text>
</comment>
<name>A0ABQ5GMQ1_9ASTR</name>
<evidence type="ECO:0000313" key="3">
    <source>
        <dbReference type="Proteomes" id="UP001151760"/>
    </source>
</evidence>
<dbReference type="SUPFAM" id="SSF54160">
    <property type="entry name" value="Chromo domain-like"/>
    <property type="match status" value="1"/>
</dbReference>
<dbReference type="EMBL" id="BQNB010018668">
    <property type="protein sequence ID" value="GJT76937.1"/>
    <property type="molecule type" value="Genomic_DNA"/>
</dbReference>
<evidence type="ECO:0000313" key="2">
    <source>
        <dbReference type="EMBL" id="GJT76937.1"/>
    </source>
</evidence>
<organism evidence="2 3">
    <name type="scientific">Tanacetum coccineum</name>
    <dbReference type="NCBI Taxonomy" id="301880"/>
    <lineage>
        <taxon>Eukaryota</taxon>
        <taxon>Viridiplantae</taxon>
        <taxon>Streptophyta</taxon>
        <taxon>Embryophyta</taxon>
        <taxon>Tracheophyta</taxon>
        <taxon>Spermatophyta</taxon>
        <taxon>Magnoliopsida</taxon>
        <taxon>eudicotyledons</taxon>
        <taxon>Gunneridae</taxon>
        <taxon>Pentapetalae</taxon>
        <taxon>asterids</taxon>
        <taxon>campanulids</taxon>
        <taxon>Asterales</taxon>
        <taxon>Asteraceae</taxon>
        <taxon>Asteroideae</taxon>
        <taxon>Anthemideae</taxon>
        <taxon>Anthemidinae</taxon>
        <taxon>Tanacetum</taxon>
    </lineage>
</organism>
<dbReference type="Proteomes" id="UP001151760">
    <property type="component" value="Unassembled WGS sequence"/>
</dbReference>
<protein>
    <submittedName>
        <fullName evidence="2">Nucleotidyltransferase, ribonuclease H</fullName>
    </submittedName>
</protein>
<proteinExistence type="predicted"/>
<reference evidence="2" key="1">
    <citation type="journal article" date="2022" name="Int. J. Mol. Sci.">
        <title>Draft Genome of Tanacetum Coccineum: Genomic Comparison of Closely Related Tanacetum-Family Plants.</title>
        <authorList>
            <person name="Yamashiro T."/>
            <person name="Shiraishi A."/>
            <person name="Nakayama K."/>
            <person name="Satake H."/>
        </authorList>
    </citation>
    <scope>NUCLEOTIDE SEQUENCE</scope>
</reference>
<dbReference type="PANTHER" id="PTHR46148">
    <property type="entry name" value="CHROMO DOMAIN-CONTAINING PROTEIN"/>
    <property type="match status" value="1"/>
</dbReference>
<dbReference type="InterPro" id="IPR016197">
    <property type="entry name" value="Chromo-like_dom_sf"/>
</dbReference>
<sequence>MCADCVIGISMIAGIKVKKRYTDQERLDIREDPPAPSRVLNDRSSSFLPVSYSSPGSTKMYHDLSNTSGGWYYHGLRGRTMLSGLVVIGLETKTAHFLPNRKEFSMHSRLAEMFQARNRATNDTPSANRLKFQYGFSSRYMTDIRTYDFRHWKDMGGLTIMCIRMDRKLGRLHLLLSSRIITVACEGMLKEAQTRQKSYARKHRRLFRYFSMVTVFLKVLPTLGGQGVLVLRASLVLVLIGPFENSGTRYKYHHLHVVSYPFGQIVKILSYTEEPESILDRQDRVMRNKTIPFVKILWRNHSEREATWETEESIRTSYPHFLP</sequence>
<dbReference type="PROSITE" id="PS50013">
    <property type="entry name" value="CHROMO_2"/>
    <property type="match status" value="1"/>
</dbReference>
<accession>A0ABQ5GMQ1</accession>
<reference evidence="2" key="2">
    <citation type="submission" date="2022-01" db="EMBL/GenBank/DDBJ databases">
        <authorList>
            <person name="Yamashiro T."/>
            <person name="Shiraishi A."/>
            <person name="Satake H."/>
            <person name="Nakayama K."/>
        </authorList>
    </citation>
    <scope>NUCLEOTIDE SEQUENCE</scope>
</reference>
<evidence type="ECO:0000259" key="1">
    <source>
        <dbReference type="PROSITE" id="PS50013"/>
    </source>
</evidence>
<keyword evidence="3" id="KW-1185">Reference proteome</keyword>
<feature type="domain" description="Chromo" evidence="1">
    <location>
        <begin position="273"/>
        <end position="323"/>
    </location>
</feature>